<dbReference type="Gene3D" id="2.10.110.10">
    <property type="entry name" value="Cysteine Rich Protein"/>
    <property type="match status" value="1"/>
</dbReference>
<feature type="compositionally biased region" description="Low complexity" evidence="5">
    <location>
        <begin position="263"/>
        <end position="275"/>
    </location>
</feature>
<evidence type="ECO:0000256" key="1">
    <source>
        <dbReference type="ARBA" id="ARBA00022723"/>
    </source>
</evidence>
<evidence type="ECO:0000313" key="7">
    <source>
        <dbReference type="Ensembl" id="ENSPREP00000030160.1"/>
    </source>
</evidence>
<dbReference type="CTD" id="64000"/>
<evidence type="ECO:0000259" key="6">
    <source>
        <dbReference type="PROSITE" id="PS50023"/>
    </source>
</evidence>
<name>A0A3P9Q7U9_POERE</name>
<sequence length="617" mass="67426">MASVAPFSRRQWASQSLKVTAKELSIVSARGKNTAIAERFSKYQMAAEEGNAERKKTVVELLPSSLSGGNLSVLKKRWEQQQPSASRSPSSPLAKPTSRFQTQTKVLRAAGSSLEVHPEHRTDPLTEVAEDPMEMEAKPGRDLEVEEEEAAAAAETPVIEKPSVPINSLKMMFEGGDAPDKGSKEQASRGNAGASNMDQLLGDGSLAESTPLRDRMALYKAAISKQDSDHLDGFGGKQKENVPPCSLEMSPDSEPNGRRVFTPESNGSGPGTPSSGHKDSPHSKPPKSFHLPVRETCVSCQKTVYPLERLVANKDVYHSSCFRCSHCNTKLSLANYASLHSNIYCKPHFSQLFKAKGNYDEGFGHRPHKELWEGKGEADEAADQPSPGTKPTAQSPPSDQSSPSVEDSPLAKVLVLTATMEALGQATPEKTDKPAETRRLKISWPPKTEPEEAPGRSEAVADTAALKPIKAKWPPEEEEKEEEENRGSPSLLQSSSLKERSAAFSHGDRSRSPAAAEDSPEDSCVDVQSSSGEEMKSDAVEEEEEEEEPQKMEEEVVTAVSSPEEEVEASRSSQDVGFWDSDEVEEKGEEEEALSVEEMIKRNRYYGEEEEDEEEDV</sequence>
<dbReference type="OrthoDB" id="6129702at2759"/>
<feature type="compositionally biased region" description="Basic and acidic residues" evidence="5">
    <location>
        <begin position="429"/>
        <end position="439"/>
    </location>
</feature>
<dbReference type="Ensembl" id="ENSPRET00000030499.1">
    <property type="protein sequence ID" value="ENSPREP00000030160.1"/>
    <property type="gene ID" value="ENSPREG00000020431.1"/>
</dbReference>
<evidence type="ECO:0000313" key="8">
    <source>
        <dbReference type="Proteomes" id="UP000242638"/>
    </source>
</evidence>
<dbReference type="PROSITE" id="PS50023">
    <property type="entry name" value="LIM_DOMAIN_2"/>
    <property type="match status" value="1"/>
</dbReference>
<dbReference type="FunFam" id="2.10.110.10:FF:000002">
    <property type="entry name" value="LIM domain and actin-binding 1"/>
    <property type="match status" value="1"/>
</dbReference>
<reference evidence="8" key="1">
    <citation type="submission" date="2013-11" db="EMBL/GenBank/DDBJ databases">
        <title>The genomic landscape of the Guanapo guppy.</title>
        <authorList>
            <person name="Kuenstner A."/>
            <person name="Dreyer C."/>
        </authorList>
    </citation>
    <scope>NUCLEOTIDE SEQUENCE</scope>
    <source>
        <strain evidence="8">Guanapo</strain>
    </source>
</reference>
<evidence type="ECO:0000256" key="2">
    <source>
        <dbReference type="ARBA" id="ARBA00022833"/>
    </source>
</evidence>
<feature type="compositionally biased region" description="Basic and acidic residues" evidence="5">
    <location>
        <begin position="178"/>
        <end position="187"/>
    </location>
</feature>
<evidence type="ECO:0000256" key="4">
    <source>
        <dbReference type="PROSITE-ProRule" id="PRU00125"/>
    </source>
</evidence>
<organism evidence="7 8">
    <name type="scientific">Poecilia reticulata</name>
    <name type="common">Guppy</name>
    <name type="synonym">Acanthophacelus reticulatus</name>
    <dbReference type="NCBI Taxonomy" id="8081"/>
    <lineage>
        <taxon>Eukaryota</taxon>
        <taxon>Metazoa</taxon>
        <taxon>Chordata</taxon>
        <taxon>Craniata</taxon>
        <taxon>Vertebrata</taxon>
        <taxon>Euteleostomi</taxon>
        <taxon>Actinopterygii</taxon>
        <taxon>Neopterygii</taxon>
        <taxon>Teleostei</taxon>
        <taxon>Neoteleostei</taxon>
        <taxon>Acanthomorphata</taxon>
        <taxon>Ovalentaria</taxon>
        <taxon>Atherinomorphae</taxon>
        <taxon>Cyprinodontiformes</taxon>
        <taxon>Poeciliidae</taxon>
        <taxon>Poeciliinae</taxon>
        <taxon>Poecilia</taxon>
    </lineage>
</organism>
<evidence type="ECO:0000256" key="3">
    <source>
        <dbReference type="ARBA" id="ARBA00023038"/>
    </source>
</evidence>
<reference evidence="7" key="2">
    <citation type="submission" date="2025-08" db="UniProtKB">
        <authorList>
            <consortium name="Ensembl"/>
        </authorList>
    </citation>
    <scope>IDENTIFICATION</scope>
    <source>
        <strain evidence="7">Guanapo</strain>
    </source>
</reference>
<evidence type="ECO:0000256" key="5">
    <source>
        <dbReference type="SAM" id="MobiDB-lite"/>
    </source>
</evidence>
<dbReference type="SUPFAM" id="SSF57716">
    <property type="entry name" value="Glucocorticoid receptor-like (DNA-binding domain)"/>
    <property type="match status" value="2"/>
</dbReference>
<dbReference type="InterPro" id="IPR028740">
    <property type="entry name" value="EPLIN_Lim_dom"/>
</dbReference>
<dbReference type="CDD" id="cd09485">
    <property type="entry name" value="LIM_Eplin_alpha_beta"/>
    <property type="match status" value="1"/>
</dbReference>
<keyword evidence="8" id="KW-1185">Reference proteome</keyword>
<feature type="compositionally biased region" description="Polar residues" evidence="5">
    <location>
        <begin position="487"/>
        <end position="496"/>
    </location>
</feature>
<feature type="compositionally biased region" description="Acidic residues" evidence="5">
    <location>
        <begin position="580"/>
        <end position="595"/>
    </location>
</feature>
<dbReference type="KEGG" id="pret:103467897"/>
<keyword evidence="2 4" id="KW-0862">Zinc</keyword>
<reference evidence="7" key="3">
    <citation type="submission" date="2025-09" db="UniProtKB">
        <authorList>
            <consortium name="Ensembl"/>
        </authorList>
    </citation>
    <scope>IDENTIFICATION</scope>
    <source>
        <strain evidence="7">Guanapo</strain>
    </source>
</reference>
<feature type="compositionally biased region" description="Basic and acidic residues" evidence="5">
    <location>
        <begin position="228"/>
        <end position="240"/>
    </location>
</feature>
<feature type="domain" description="LIM zinc-binding" evidence="6">
    <location>
        <begin position="295"/>
        <end position="355"/>
    </location>
</feature>
<dbReference type="PROSITE" id="PS00478">
    <property type="entry name" value="LIM_DOMAIN_1"/>
    <property type="match status" value="1"/>
</dbReference>
<dbReference type="PANTHER" id="PTHR24206">
    <property type="entry name" value="OS06G0237300 PROTEIN"/>
    <property type="match status" value="1"/>
</dbReference>
<accession>A0A3P9Q7U9</accession>
<dbReference type="RefSeq" id="XP_008412846.1">
    <property type="nucleotide sequence ID" value="XM_008414624.2"/>
</dbReference>
<feature type="region of interest" description="Disordered" evidence="5">
    <location>
        <begin position="423"/>
        <end position="595"/>
    </location>
</feature>
<proteinExistence type="predicted"/>
<dbReference type="GO" id="GO:0046872">
    <property type="term" value="F:metal ion binding"/>
    <property type="evidence" value="ECO:0007669"/>
    <property type="project" value="UniProtKB-KW"/>
</dbReference>
<feature type="compositionally biased region" description="Low complexity" evidence="5">
    <location>
        <begin position="80"/>
        <end position="92"/>
    </location>
</feature>
<dbReference type="GeneID" id="103467897"/>
<dbReference type="Proteomes" id="UP000242638">
    <property type="component" value="Unassembled WGS sequence"/>
</dbReference>
<feature type="region of interest" description="Disordered" evidence="5">
    <location>
        <begin position="66"/>
        <end position="208"/>
    </location>
</feature>
<dbReference type="Bgee" id="ENSPREG00000020431">
    <property type="expression patterns" value="Expressed in caudal fin and 1 other cell type or tissue"/>
</dbReference>
<feature type="region of interest" description="Disordered" evidence="5">
    <location>
        <begin position="228"/>
        <end position="289"/>
    </location>
</feature>
<dbReference type="RefSeq" id="XP_008412847.1">
    <property type="nucleotide sequence ID" value="XM_008414625.2"/>
</dbReference>
<dbReference type="SMART" id="SM00132">
    <property type="entry name" value="LIM"/>
    <property type="match status" value="1"/>
</dbReference>
<dbReference type="GeneTree" id="ENSGT00940000158313"/>
<dbReference type="Pfam" id="PF00412">
    <property type="entry name" value="LIM"/>
    <property type="match status" value="1"/>
</dbReference>
<dbReference type="OMA" id="NQQVFHV"/>
<feature type="compositionally biased region" description="Basic and acidic residues" evidence="5">
    <location>
        <begin position="497"/>
        <end position="511"/>
    </location>
</feature>
<protein>
    <submittedName>
        <fullName evidence="7">LIM domain and actin binding 1a</fullName>
    </submittedName>
</protein>
<keyword evidence="1 4" id="KW-0479">Metal-binding</keyword>
<feature type="compositionally biased region" description="Low complexity" evidence="5">
    <location>
        <begin position="395"/>
        <end position="407"/>
    </location>
</feature>
<dbReference type="InterPro" id="IPR001781">
    <property type="entry name" value="Znf_LIM"/>
</dbReference>
<dbReference type="AlphaFoldDB" id="A0A3P9Q7U9"/>
<keyword evidence="3 4" id="KW-0440">LIM domain</keyword>
<feature type="region of interest" description="Disordered" evidence="5">
    <location>
        <begin position="374"/>
        <end position="407"/>
    </location>
</feature>